<keyword evidence="1" id="KW-0472">Membrane</keyword>
<dbReference type="InterPro" id="IPR053146">
    <property type="entry name" value="QDO-like"/>
</dbReference>
<accession>A0A1I0Q4U5</accession>
<reference evidence="4" key="1">
    <citation type="submission" date="2016-10" db="EMBL/GenBank/DDBJ databases">
        <authorList>
            <person name="Varghese N."/>
            <person name="Submissions S."/>
        </authorList>
    </citation>
    <scope>NUCLEOTIDE SEQUENCE [LARGE SCALE GENOMIC DNA]</scope>
    <source>
        <strain evidence="4">DSM 3695</strain>
    </source>
</reference>
<dbReference type="InterPro" id="IPR013096">
    <property type="entry name" value="Cupin_2"/>
</dbReference>
<dbReference type="STRING" id="29529.SAMN04488122_1217"/>
<proteinExistence type="predicted"/>
<dbReference type="PANTHER" id="PTHR36440:SF1">
    <property type="entry name" value="PUTATIVE (AFU_ORTHOLOGUE AFUA_8G07350)-RELATED"/>
    <property type="match status" value="1"/>
</dbReference>
<gene>
    <name evidence="3" type="ORF">SAMN04488122_1217</name>
</gene>
<organism evidence="3 4">
    <name type="scientific">Chitinophaga arvensicola</name>
    <dbReference type="NCBI Taxonomy" id="29529"/>
    <lineage>
        <taxon>Bacteria</taxon>
        <taxon>Pseudomonadati</taxon>
        <taxon>Bacteroidota</taxon>
        <taxon>Chitinophagia</taxon>
        <taxon>Chitinophagales</taxon>
        <taxon>Chitinophagaceae</taxon>
        <taxon>Chitinophaga</taxon>
    </lineage>
</organism>
<dbReference type="Gene3D" id="2.60.120.10">
    <property type="entry name" value="Jelly Rolls"/>
    <property type="match status" value="1"/>
</dbReference>
<feature type="transmembrane region" description="Helical" evidence="1">
    <location>
        <begin position="155"/>
        <end position="172"/>
    </location>
</feature>
<evidence type="ECO:0000259" key="2">
    <source>
        <dbReference type="Pfam" id="PF07883"/>
    </source>
</evidence>
<protein>
    <submittedName>
        <fullName evidence="3">Cupin domain-containing protein</fullName>
    </submittedName>
</protein>
<feature type="domain" description="Cupin type-2" evidence="2">
    <location>
        <begin position="38"/>
        <end position="103"/>
    </location>
</feature>
<name>A0A1I0Q4U5_9BACT</name>
<dbReference type="RefSeq" id="WP_177192059.1">
    <property type="nucleotide sequence ID" value="NZ_FOJG01000001.1"/>
</dbReference>
<keyword evidence="1" id="KW-1133">Transmembrane helix</keyword>
<evidence type="ECO:0000256" key="1">
    <source>
        <dbReference type="SAM" id="Phobius"/>
    </source>
</evidence>
<evidence type="ECO:0000313" key="4">
    <source>
        <dbReference type="Proteomes" id="UP000199310"/>
    </source>
</evidence>
<dbReference type="AlphaFoldDB" id="A0A1I0Q4U5"/>
<keyword evidence="4" id="KW-1185">Reference proteome</keyword>
<dbReference type="Pfam" id="PF07883">
    <property type="entry name" value="Cupin_2"/>
    <property type="match status" value="1"/>
</dbReference>
<keyword evidence="1" id="KW-0812">Transmembrane</keyword>
<dbReference type="InterPro" id="IPR011051">
    <property type="entry name" value="RmlC_Cupin_sf"/>
</dbReference>
<sequence length="186" mass="21367">MTYAHFTTACQITNHVTGQVIRFLPSAEDNILEMETTYRPFSQEPPVHYHPFQEEYFQVLSGELTVRLDGEIKTYREGAFIHIKPRVRHSMWNGGLKPAIVSWSVSPGMNTADFLQTMFLLSNEGATNAAGVPALPVMLFLLRKYRKVFCLDKPPAILLQLLYALFMPIFLIQHYPRRFHRPVAAK</sequence>
<dbReference type="PANTHER" id="PTHR36440">
    <property type="entry name" value="PUTATIVE (AFU_ORTHOLOGUE AFUA_8G07350)-RELATED"/>
    <property type="match status" value="1"/>
</dbReference>
<evidence type="ECO:0000313" key="3">
    <source>
        <dbReference type="EMBL" id="SEW21817.1"/>
    </source>
</evidence>
<dbReference type="EMBL" id="FOJG01000001">
    <property type="protein sequence ID" value="SEW21817.1"/>
    <property type="molecule type" value="Genomic_DNA"/>
</dbReference>
<dbReference type="Proteomes" id="UP000199310">
    <property type="component" value="Unassembled WGS sequence"/>
</dbReference>
<dbReference type="InterPro" id="IPR014710">
    <property type="entry name" value="RmlC-like_jellyroll"/>
</dbReference>
<dbReference type="SUPFAM" id="SSF51182">
    <property type="entry name" value="RmlC-like cupins"/>
    <property type="match status" value="1"/>
</dbReference>